<proteinExistence type="predicted"/>
<evidence type="ECO:0000313" key="2">
    <source>
        <dbReference type="EMBL" id="GAP04867.1"/>
    </source>
</evidence>
<sequence length="46" mass="5376">MKKVIKTKNGKEITVEAQKTTKKEKRQFLIALSIVAIVVLIWRVFF</sequence>
<dbReference type="Proteomes" id="UP000064514">
    <property type="component" value="Unassembled WGS sequence"/>
</dbReference>
<evidence type="ECO:0000256" key="1">
    <source>
        <dbReference type="SAM" id="Phobius"/>
    </source>
</evidence>
<protein>
    <submittedName>
        <fullName evidence="2">TriI protein</fullName>
    </submittedName>
</protein>
<feature type="transmembrane region" description="Helical" evidence="1">
    <location>
        <begin position="28"/>
        <end position="45"/>
    </location>
</feature>
<name>A0A3F3H553_9LACO</name>
<organism evidence="2">
    <name type="scientific">Fructobacillus tropaeoli</name>
    <dbReference type="NCBI Taxonomy" id="709323"/>
    <lineage>
        <taxon>Bacteria</taxon>
        <taxon>Bacillati</taxon>
        <taxon>Bacillota</taxon>
        <taxon>Bacilli</taxon>
        <taxon>Lactobacillales</taxon>
        <taxon>Lactobacillaceae</taxon>
        <taxon>Fructobacillus</taxon>
    </lineage>
</organism>
<dbReference type="AlphaFoldDB" id="A0A3F3H553"/>
<dbReference type="EMBL" id="DF968088">
    <property type="protein sequence ID" value="GAP04867.1"/>
    <property type="molecule type" value="Genomic_DNA"/>
</dbReference>
<accession>A0A3F3H553</accession>
<reference evidence="2" key="1">
    <citation type="journal article" date="2015" name="BMC Genomics">
        <title>Comparative genomics of Fructobacillus spp. and Leuconostoc spp. reveals niche-specific evolution of Fructobacillus spp.</title>
        <authorList>
            <person name="Endo A."/>
            <person name="Tanizawa Y."/>
            <person name="Tanaka N."/>
            <person name="Maeno S."/>
            <person name="Kumar H."/>
            <person name="Shiwa Y."/>
            <person name="Okada S."/>
            <person name="Yoshikawa H."/>
            <person name="Dicks L."/>
            <person name="Nakagawa J."/>
            <person name="Arita M."/>
        </authorList>
    </citation>
    <scope>NUCLEOTIDE SEQUENCE [LARGE SCALE GENOMIC DNA]</scope>
    <source>
        <strain evidence="2">F214-1</strain>
    </source>
</reference>
<gene>
    <name evidence="2" type="primary">triI</name>
    <name evidence="2" type="ORF">FTRO_0110020</name>
</gene>
<keyword evidence="1" id="KW-1133">Transmembrane helix</keyword>
<keyword evidence="1" id="KW-0812">Transmembrane</keyword>
<keyword evidence="1" id="KW-0472">Membrane</keyword>